<dbReference type="EMBL" id="JBBDGN010000009">
    <property type="protein sequence ID" value="MEJ1092068.1"/>
    <property type="molecule type" value="Genomic_DNA"/>
</dbReference>
<accession>A0ABU8LL76</accession>
<proteinExistence type="predicted"/>
<evidence type="ECO:0000313" key="2">
    <source>
        <dbReference type="Proteomes" id="UP001366085"/>
    </source>
</evidence>
<sequence length="365" mass="38669">MTTIIRATDSAEFLSLVPQIAGFTPRQSLVLLPFHGKRTHGAMRVDLPPADVDPVQFANSMCALVAQLGGVDAVAIVIYTDEAPQPTHDGLLLPHLALEDAVATTLHDDGFHIVESLCVTPAGWADYFDDEPRLRPLKAIPKAPAVIGIGDVSGDQLAGATLPHSDLAERERVGRALRDLGAVLAGDAQGADPSVILMAASTLDDLPSFFEELLDHPDDLLPLESAALLWCLNRPTLRDAALVQWATDIDRGTEALEAQLSFSESGAPVPDAVGDVFLGQGARPDADRLGCALTIARHAASRAPRGAKPGALTAAAWLSWALGRSSHAGAYVDQVLEIDPQHSMAALLNTMLGAAMLPEWLMRRP</sequence>
<comment type="caution">
    <text evidence="1">The sequence shown here is derived from an EMBL/GenBank/DDBJ whole genome shotgun (WGS) entry which is preliminary data.</text>
</comment>
<dbReference type="RefSeq" id="WP_337320257.1">
    <property type="nucleotide sequence ID" value="NZ_JBBDGN010000009.1"/>
</dbReference>
<dbReference type="Proteomes" id="UP001366085">
    <property type="component" value="Unassembled WGS sequence"/>
</dbReference>
<gene>
    <name evidence="1" type="ORF">WDU93_10215</name>
</gene>
<organism evidence="1 2">
    <name type="scientific">Microbacterium istanbulense</name>
    <dbReference type="NCBI Taxonomy" id="3122049"/>
    <lineage>
        <taxon>Bacteria</taxon>
        <taxon>Bacillati</taxon>
        <taxon>Actinomycetota</taxon>
        <taxon>Actinomycetes</taxon>
        <taxon>Micrococcales</taxon>
        <taxon>Microbacteriaceae</taxon>
        <taxon>Microbacterium</taxon>
    </lineage>
</organism>
<name>A0ABU8LL76_9MICO</name>
<dbReference type="InterPro" id="IPR025447">
    <property type="entry name" value="DUF4192"/>
</dbReference>
<dbReference type="Pfam" id="PF13830">
    <property type="entry name" value="DUF4192"/>
    <property type="match status" value="1"/>
</dbReference>
<protein>
    <submittedName>
        <fullName evidence="1">DUF4192 family protein</fullName>
    </submittedName>
</protein>
<evidence type="ECO:0000313" key="1">
    <source>
        <dbReference type="EMBL" id="MEJ1092068.1"/>
    </source>
</evidence>
<keyword evidence="2" id="KW-1185">Reference proteome</keyword>
<reference evidence="1 2" key="1">
    <citation type="submission" date="2024-02" db="EMBL/GenBank/DDBJ databases">
        <authorList>
            <person name="Saticioglu I.B."/>
        </authorList>
    </citation>
    <scope>NUCLEOTIDE SEQUENCE [LARGE SCALE GENOMIC DNA]</scope>
    <source>
        <strain evidence="1 2">Mu-43</strain>
    </source>
</reference>